<reference evidence="5 7" key="3">
    <citation type="submission" date="2018-06" db="EMBL/GenBank/DDBJ databases">
        <authorList>
            <consortium name="Pathogen Informatics"/>
            <person name="Doyle S."/>
        </authorList>
    </citation>
    <scope>NUCLEOTIDE SEQUENCE [LARGE SCALE GENOMIC DNA]</scope>
    <source>
        <strain evidence="5 7">NCTC13834</strain>
    </source>
</reference>
<evidence type="ECO:0000256" key="1">
    <source>
        <dbReference type="HAMAP-Rule" id="MF_01538"/>
    </source>
</evidence>
<accession>A0A291JKS4</accession>
<dbReference type="SUPFAM" id="SSF140652">
    <property type="entry name" value="YozE-like"/>
    <property type="match status" value="1"/>
</dbReference>
<dbReference type="Proteomes" id="UP000664081">
    <property type="component" value="Unassembled WGS sequence"/>
</dbReference>
<reference evidence="4" key="2">
    <citation type="submission" date="2018-03" db="EMBL/GenBank/DDBJ databases">
        <authorList>
            <person name="Keele B.F."/>
        </authorList>
    </citation>
    <scope>NUCLEOTIDE SEQUENCE</scope>
    <source>
        <strain evidence="4">SNUC 4337</strain>
    </source>
</reference>
<dbReference type="InterPro" id="IPR010673">
    <property type="entry name" value="UPF0346"/>
</dbReference>
<dbReference type="Gene3D" id="1.10.150.260">
    <property type="entry name" value="YozE SAM-like"/>
    <property type="match status" value="1"/>
</dbReference>
<reference evidence="3 8" key="4">
    <citation type="submission" date="2021-03" db="EMBL/GenBank/DDBJ databases">
        <title>Staphylococci and Mammaliicocci in bats.</title>
        <authorList>
            <person name="Fountain K."/>
        </authorList>
    </citation>
    <scope>NUCLEOTIDE SEQUENCE [LARGE SCALE GENOMIC DNA]</scope>
    <source>
        <strain evidence="3 8">18_1_E_SW</strain>
    </source>
</reference>
<evidence type="ECO:0000313" key="4">
    <source>
        <dbReference type="EMBL" id="PTK60724.1"/>
    </source>
</evidence>
<protein>
    <recommendedName>
        <fullName evidence="1">UPF0346 protein BUZ61_01195</fullName>
    </recommendedName>
</protein>
<gene>
    <name evidence="4" type="ORF">BUZ61_01195</name>
    <name evidence="3" type="ORF">J3T88_01050</name>
    <name evidence="5" type="ORF">NCTC13834_01493</name>
</gene>
<proteinExistence type="inferred from homology"/>
<evidence type="ECO:0000259" key="2">
    <source>
        <dbReference type="Pfam" id="PF06855"/>
    </source>
</evidence>
<dbReference type="NCBIfam" id="NF010193">
    <property type="entry name" value="PRK13672.1"/>
    <property type="match status" value="1"/>
</dbReference>
<evidence type="ECO:0000313" key="8">
    <source>
        <dbReference type="Proteomes" id="UP000664081"/>
    </source>
</evidence>
<dbReference type="PIRSF" id="PIRSF037262">
    <property type="entry name" value="UCP037262"/>
    <property type="match status" value="1"/>
</dbReference>
<dbReference type="AlphaFoldDB" id="A0A291JKS4"/>
<dbReference type="EMBL" id="JAFNLT010000001">
    <property type="protein sequence ID" value="MBO1225909.1"/>
    <property type="molecule type" value="Genomic_DNA"/>
</dbReference>
<dbReference type="HAMAP" id="MF_01538">
    <property type="entry name" value="UPF0346"/>
    <property type="match status" value="1"/>
</dbReference>
<evidence type="ECO:0000313" key="3">
    <source>
        <dbReference type="EMBL" id="MBO1225909.1"/>
    </source>
</evidence>
<dbReference type="EMBL" id="PZHR01000003">
    <property type="protein sequence ID" value="PTK60724.1"/>
    <property type="molecule type" value="Genomic_DNA"/>
</dbReference>
<keyword evidence="8" id="KW-1185">Reference proteome</keyword>
<feature type="domain" description="YozE SAM-like" evidence="2">
    <location>
        <begin position="5"/>
        <end position="68"/>
    </location>
</feature>
<dbReference type="EMBL" id="UHDS01000001">
    <property type="protein sequence ID" value="SUM55134.1"/>
    <property type="molecule type" value="Genomic_DNA"/>
</dbReference>
<reference evidence="4 6" key="1">
    <citation type="journal article" date="2016" name="Front. Microbiol.">
        <title>Comprehensive Phylogenetic Analysis of Bovine Non-aureus Staphylococci Species Based on Whole-Genome Sequencing.</title>
        <authorList>
            <person name="Naushad S."/>
            <person name="Barkema H.W."/>
            <person name="Luby C."/>
            <person name="Condas L.A."/>
            <person name="Nobrega D.B."/>
            <person name="Carson D.A."/>
            <person name="De Buck J."/>
        </authorList>
    </citation>
    <scope>NUCLEOTIDE SEQUENCE [LARGE SCALE GENOMIC DNA]</scope>
    <source>
        <strain evidence="4 6">SNUC 4337</strain>
    </source>
</reference>
<dbReference type="RefSeq" id="WP_096809725.1">
    <property type="nucleotide sequence ID" value="NZ_BMCF01000002.1"/>
</dbReference>
<name>A0A291JKS4_9STAP</name>
<sequence length="73" mass="8818">MKDHSFYQFALTARGRKDEKGELAEEIFDDLSFPRQEKDFHILSDYIEMQGNYTVSMSVFDSLYEEYTEWLKF</sequence>
<evidence type="ECO:0000313" key="5">
    <source>
        <dbReference type="EMBL" id="SUM55134.1"/>
    </source>
</evidence>
<organism evidence="4 6">
    <name type="scientific">Staphylococcus nepalensis</name>
    <dbReference type="NCBI Taxonomy" id="214473"/>
    <lineage>
        <taxon>Bacteria</taxon>
        <taxon>Bacillati</taxon>
        <taxon>Bacillota</taxon>
        <taxon>Bacilli</taxon>
        <taxon>Bacillales</taxon>
        <taxon>Staphylococcaceae</taxon>
        <taxon>Staphylococcus</taxon>
    </lineage>
</organism>
<comment type="similarity">
    <text evidence="1">Belongs to the UPF0346 family.</text>
</comment>
<dbReference type="InterPro" id="IPR023089">
    <property type="entry name" value="YozE_SAM-like"/>
</dbReference>
<dbReference type="GeneID" id="66776877"/>
<dbReference type="Proteomes" id="UP000254412">
    <property type="component" value="Unassembled WGS sequence"/>
</dbReference>
<dbReference type="Proteomes" id="UP000240400">
    <property type="component" value="Unassembled WGS sequence"/>
</dbReference>
<dbReference type="InterPro" id="IPR036806">
    <property type="entry name" value="YozE_SAM-like_sf"/>
</dbReference>
<dbReference type="Pfam" id="PF06855">
    <property type="entry name" value="YozE_SAM_like"/>
    <property type="match status" value="1"/>
</dbReference>
<evidence type="ECO:0000313" key="7">
    <source>
        <dbReference type="Proteomes" id="UP000254412"/>
    </source>
</evidence>
<dbReference type="KEGG" id="snl:BJD96_07160"/>
<evidence type="ECO:0000313" key="6">
    <source>
        <dbReference type="Proteomes" id="UP000240400"/>
    </source>
</evidence>
<dbReference type="OrthoDB" id="2242851at2"/>